<protein>
    <submittedName>
        <fullName evidence="4">MCE family protein</fullName>
    </submittedName>
</protein>
<proteinExistence type="predicted"/>
<dbReference type="EMBL" id="CP053586">
    <property type="protein sequence ID" value="WNZ24998.1"/>
    <property type="molecule type" value="Genomic_DNA"/>
</dbReference>
<dbReference type="InterPro" id="IPR003399">
    <property type="entry name" value="Mce/MlaD"/>
</dbReference>
<keyword evidence="2" id="KW-0812">Transmembrane</keyword>
<name>A0AA96WGH2_9CYAN</name>
<evidence type="ECO:0000256" key="2">
    <source>
        <dbReference type="SAM" id="Phobius"/>
    </source>
</evidence>
<dbReference type="Pfam" id="PF02470">
    <property type="entry name" value="MlaD"/>
    <property type="match status" value="1"/>
</dbReference>
<feature type="compositionally biased region" description="Polar residues" evidence="1">
    <location>
        <begin position="423"/>
        <end position="438"/>
    </location>
</feature>
<accession>A0AA96WGH2</accession>
<dbReference type="PANTHER" id="PTHR34675">
    <property type="entry name" value="PROTEIN TRIGALACTOSYLDIACYLGLYCEROL 2, CHLOROPLASTIC"/>
    <property type="match status" value="1"/>
</dbReference>
<sequence length="464" mass="49368">MRARTIREGSVGLLILLGLVVFGGLFLWLRGFSPGRRSYQATIRFPNAEGMQVGAPVRYRGVVTGKISAIRVSANYAEVDIRVQPASVIIPRNVTIEAKQSGLVGETFIDITPNAQLADASATGNPLSRDCNDQLIICDGSYLQGTNSVTLTELIGSVIRFTNLFSSPEFFGNVQTLTRNFAAAAEGVDTLAGEVTVLSKTVRSELGTLSNSAQRSADSVGQAAQQIGTTAGQFGLTAQELQGLIAENRTSLVSTLDSLNQTVGSVQSIVSTLAPTIEEGEFLANLETLSANAAEASANLRNLSEAVGTPENLLLLQQTLDSARATFQNAQKITSDLDELTGDPNFRQNILRLVNGLSGLVSSTQELQQQTQVAQMLNSTAIALEATEAAPTGPEASKTKRNQTEQSDTSAQDEKQDDKSEVETVQPTPLPDTRSQLPAVSAPSAQDLLLPSQTWPNPNRPVQK</sequence>
<dbReference type="InterPro" id="IPR039342">
    <property type="entry name" value="TGD2-like"/>
</dbReference>
<evidence type="ECO:0000313" key="4">
    <source>
        <dbReference type="EMBL" id="WNZ24998.1"/>
    </source>
</evidence>
<gene>
    <name evidence="4" type="ORF">HJG54_20520</name>
</gene>
<dbReference type="RefSeq" id="WP_316431075.1">
    <property type="nucleotide sequence ID" value="NZ_CP053586.1"/>
</dbReference>
<feature type="compositionally biased region" description="Polar residues" evidence="1">
    <location>
        <begin position="451"/>
        <end position="464"/>
    </location>
</feature>
<evidence type="ECO:0000256" key="1">
    <source>
        <dbReference type="SAM" id="MobiDB-lite"/>
    </source>
</evidence>
<dbReference type="PANTHER" id="PTHR34675:SF1">
    <property type="entry name" value="PROTEIN TRIGALACTOSYLDIACYLGLYCEROL 2, CHLOROPLASTIC"/>
    <property type="match status" value="1"/>
</dbReference>
<evidence type="ECO:0000259" key="3">
    <source>
        <dbReference type="Pfam" id="PF02470"/>
    </source>
</evidence>
<dbReference type="AlphaFoldDB" id="A0AA96WGH2"/>
<feature type="transmembrane region" description="Helical" evidence="2">
    <location>
        <begin position="12"/>
        <end position="29"/>
    </location>
</feature>
<feature type="region of interest" description="Disordered" evidence="1">
    <location>
        <begin position="388"/>
        <end position="464"/>
    </location>
</feature>
<keyword evidence="2" id="KW-1133">Transmembrane helix</keyword>
<feature type="domain" description="Mce/MlaD" evidence="3">
    <location>
        <begin position="38"/>
        <end position="113"/>
    </location>
</feature>
<organism evidence="4">
    <name type="scientific">Leptolyngbya sp. NK1-12</name>
    <dbReference type="NCBI Taxonomy" id="2547451"/>
    <lineage>
        <taxon>Bacteria</taxon>
        <taxon>Bacillati</taxon>
        <taxon>Cyanobacteriota</taxon>
        <taxon>Cyanophyceae</taxon>
        <taxon>Leptolyngbyales</taxon>
        <taxon>Leptolyngbyaceae</taxon>
        <taxon>Leptolyngbya group</taxon>
        <taxon>Leptolyngbya</taxon>
    </lineage>
</organism>
<keyword evidence="2" id="KW-0472">Membrane</keyword>
<reference evidence="4" key="1">
    <citation type="submission" date="2020-05" db="EMBL/GenBank/DDBJ databases">
        <authorList>
            <person name="Zhu T."/>
            <person name="Keshari N."/>
            <person name="Lu X."/>
        </authorList>
    </citation>
    <scope>NUCLEOTIDE SEQUENCE</scope>
    <source>
        <strain evidence="4">NK1-12</strain>
    </source>
</reference>
<feature type="compositionally biased region" description="Basic and acidic residues" evidence="1">
    <location>
        <begin position="412"/>
        <end position="422"/>
    </location>
</feature>